<dbReference type="InterPro" id="IPR002110">
    <property type="entry name" value="Ankyrin_rpt"/>
</dbReference>
<evidence type="ECO:0000313" key="4">
    <source>
        <dbReference type="EMBL" id="CAK9017955.1"/>
    </source>
</evidence>
<organism evidence="4 5">
    <name type="scientific">Durusdinium trenchii</name>
    <dbReference type="NCBI Taxonomy" id="1381693"/>
    <lineage>
        <taxon>Eukaryota</taxon>
        <taxon>Sar</taxon>
        <taxon>Alveolata</taxon>
        <taxon>Dinophyceae</taxon>
        <taxon>Suessiales</taxon>
        <taxon>Symbiodiniaceae</taxon>
        <taxon>Durusdinium</taxon>
    </lineage>
</organism>
<dbReference type="PANTHER" id="PTHR24198:SF165">
    <property type="entry name" value="ANKYRIN REPEAT-CONTAINING PROTEIN-RELATED"/>
    <property type="match status" value="1"/>
</dbReference>
<protein>
    <recommendedName>
        <fullName evidence="6">ANK_REP_REGION domain-containing protein</fullName>
    </recommendedName>
</protein>
<accession>A0ABP0JU01</accession>
<feature type="repeat" description="ANK" evidence="3">
    <location>
        <begin position="287"/>
        <end position="319"/>
    </location>
</feature>
<evidence type="ECO:0000313" key="5">
    <source>
        <dbReference type="Proteomes" id="UP001642484"/>
    </source>
</evidence>
<dbReference type="Gene3D" id="1.25.40.20">
    <property type="entry name" value="Ankyrin repeat-containing domain"/>
    <property type="match status" value="2"/>
</dbReference>
<comment type="caution">
    <text evidence="4">The sequence shown here is derived from an EMBL/GenBank/DDBJ whole genome shotgun (WGS) entry which is preliminary data.</text>
</comment>
<dbReference type="SUPFAM" id="SSF48403">
    <property type="entry name" value="Ankyrin repeat"/>
    <property type="match status" value="1"/>
</dbReference>
<dbReference type="Pfam" id="PF00023">
    <property type="entry name" value="Ank"/>
    <property type="match status" value="1"/>
</dbReference>
<evidence type="ECO:0000256" key="2">
    <source>
        <dbReference type="ARBA" id="ARBA00023043"/>
    </source>
</evidence>
<feature type="repeat" description="ANK" evidence="3">
    <location>
        <begin position="254"/>
        <end position="286"/>
    </location>
</feature>
<name>A0ABP0JU01_9DINO</name>
<dbReference type="PANTHER" id="PTHR24198">
    <property type="entry name" value="ANKYRIN REPEAT AND PROTEIN KINASE DOMAIN-CONTAINING PROTEIN"/>
    <property type="match status" value="1"/>
</dbReference>
<dbReference type="InterPro" id="IPR036770">
    <property type="entry name" value="Ankyrin_rpt-contain_sf"/>
</dbReference>
<evidence type="ECO:0000256" key="1">
    <source>
        <dbReference type="ARBA" id="ARBA00022737"/>
    </source>
</evidence>
<dbReference type="PROSITE" id="PS50297">
    <property type="entry name" value="ANK_REP_REGION"/>
    <property type="match status" value="1"/>
</dbReference>
<dbReference type="Proteomes" id="UP001642484">
    <property type="component" value="Unassembled WGS sequence"/>
</dbReference>
<evidence type="ECO:0000256" key="3">
    <source>
        <dbReference type="PROSITE-ProRule" id="PRU00023"/>
    </source>
</evidence>
<dbReference type="PROSITE" id="PS50088">
    <property type="entry name" value="ANK_REPEAT"/>
    <property type="match status" value="3"/>
</dbReference>
<keyword evidence="2 3" id="KW-0040">ANK repeat</keyword>
<gene>
    <name evidence="4" type="ORF">CCMP2556_LOCUS13070</name>
</gene>
<dbReference type="EMBL" id="CAXAMN010006546">
    <property type="protein sequence ID" value="CAK9017955.1"/>
    <property type="molecule type" value="Genomic_DNA"/>
</dbReference>
<keyword evidence="1" id="KW-0677">Repeat</keyword>
<dbReference type="Pfam" id="PF12796">
    <property type="entry name" value="Ank_2"/>
    <property type="match status" value="2"/>
</dbReference>
<keyword evidence="5" id="KW-1185">Reference proteome</keyword>
<feature type="repeat" description="ANK" evidence="3">
    <location>
        <begin position="320"/>
        <end position="352"/>
    </location>
</feature>
<proteinExistence type="predicted"/>
<sequence>MESILGFRDRCTEACSSCTSCTTLVIPETHRLARFGKKIRGKSVHEKTIDFSMSHGSDLAGSYARSFDGLGADGELTPGTKKTALEAMRKVLNRAEFTPRTPRDFDDLDEEEEEEVTRKLQTKFLDAARAGNFRQVVEGLAEGVDLHCTTARGQSALMLAAASRGHGSLQIISFLLECQMHLEGNDNLGWTALLHACRNNMSEAVELLLQSRADAGAKSIDGQNAAMLAAAESGDELVMRIVDCRVQLDRSDRRGHTLLFYAVEHGREELVKWLLKRKVNPNARAKDKSSCMMLAAERGHLSILKTLCNKNADANAKSVMGNSPLLLSVMNAQETVARYLLNIQADCNVKNQDGVSALDAAARLKLGPLKSLLDVLTRKSQERGGEDDDDLLSVDNGAF</sequence>
<dbReference type="SMART" id="SM00248">
    <property type="entry name" value="ANK"/>
    <property type="match status" value="6"/>
</dbReference>
<reference evidence="4 5" key="1">
    <citation type="submission" date="2024-02" db="EMBL/GenBank/DDBJ databases">
        <authorList>
            <person name="Chen Y."/>
            <person name="Shah S."/>
            <person name="Dougan E. K."/>
            <person name="Thang M."/>
            <person name="Chan C."/>
        </authorList>
    </citation>
    <scope>NUCLEOTIDE SEQUENCE [LARGE SCALE GENOMIC DNA]</scope>
</reference>
<evidence type="ECO:0008006" key="6">
    <source>
        <dbReference type="Google" id="ProtNLM"/>
    </source>
</evidence>